<feature type="compositionally biased region" description="Polar residues" evidence="1">
    <location>
        <begin position="57"/>
        <end position="66"/>
    </location>
</feature>
<keyword evidence="4" id="KW-1185">Reference proteome</keyword>
<comment type="caution">
    <text evidence="3">The sequence shown here is derived from an EMBL/GenBank/DDBJ whole genome shotgun (WGS) entry which is preliminary data.</text>
</comment>
<sequence>MAAAQWGRRPPSKRRSCSNFRCILLPSQSLFLLYRFIHVTHHQQQGSELSHGKKTENATSTTNKVLSSHSSSKKKSIGVGEKCRHPRSKPFSLGGTMVYPHNCTLGWETPGALNSGQNLEDAVIFERFFSGYSPLAHLGLGNGHGGAGGEGGIFVEMGGLDGVTFSNTLLYENCVGWDGILIEAQPDNTKLLFENRPCAVVIPEGVCSVDDGDEYSTIRMSIGAGTAYDLATRGEDKEDGAGRGVEVLCRPLSAMLEEHGVTRINFFSLDVEGAELKVLETFDFDKVKIDVLIVEADFLENQGGVHADNPKVEAVCTLIESKSDLKRVPSRLDQQDSNKQLCERNGRTGDDHYCMFLSIAGLDVFVSPELYEYDTKPWEYSG</sequence>
<organism evidence="3 4">
    <name type="scientific">Discostella pseudostelligera</name>
    <dbReference type="NCBI Taxonomy" id="259834"/>
    <lineage>
        <taxon>Eukaryota</taxon>
        <taxon>Sar</taxon>
        <taxon>Stramenopiles</taxon>
        <taxon>Ochrophyta</taxon>
        <taxon>Bacillariophyta</taxon>
        <taxon>Coscinodiscophyceae</taxon>
        <taxon>Thalassiosirophycidae</taxon>
        <taxon>Stephanodiscales</taxon>
        <taxon>Stephanodiscaceae</taxon>
        <taxon>Discostella</taxon>
    </lineage>
</organism>
<gene>
    <name evidence="3" type="ORF">ACHAWU_009890</name>
</gene>
<evidence type="ECO:0000256" key="1">
    <source>
        <dbReference type="SAM" id="MobiDB-lite"/>
    </source>
</evidence>
<dbReference type="PANTHER" id="PTHR34009:SF3">
    <property type="entry name" value="METHYLTRANSFERASE FKBM DOMAIN-CONTAINING PROTEIN"/>
    <property type="match status" value="1"/>
</dbReference>
<dbReference type="InterPro" id="IPR029063">
    <property type="entry name" value="SAM-dependent_MTases_sf"/>
</dbReference>
<dbReference type="EMBL" id="JALLBG020000303">
    <property type="protein sequence ID" value="KAL3756496.1"/>
    <property type="molecule type" value="Genomic_DNA"/>
</dbReference>
<proteinExistence type="predicted"/>
<feature type="region of interest" description="Disordered" evidence="1">
    <location>
        <begin position="45"/>
        <end position="83"/>
    </location>
</feature>
<dbReference type="Proteomes" id="UP001530293">
    <property type="component" value="Unassembled WGS sequence"/>
</dbReference>
<dbReference type="SUPFAM" id="SSF53335">
    <property type="entry name" value="S-adenosyl-L-methionine-dependent methyltransferases"/>
    <property type="match status" value="1"/>
</dbReference>
<reference evidence="3 4" key="1">
    <citation type="submission" date="2024-10" db="EMBL/GenBank/DDBJ databases">
        <title>Updated reference genomes for cyclostephanoid diatoms.</title>
        <authorList>
            <person name="Roberts W.R."/>
            <person name="Alverson A.J."/>
        </authorList>
    </citation>
    <scope>NUCLEOTIDE SEQUENCE [LARGE SCALE GENOMIC DNA]</scope>
    <source>
        <strain evidence="3 4">AJA232-27</strain>
    </source>
</reference>
<dbReference type="Gene3D" id="3.40.50.150">
    <property type="entry name" value="Vaccinia Virus protein VP39"/>
    <property type="match status" value="1"/>
</dbReference>
<dbReference type="Pfam" id="PF05050">
    <property type="entry name" value="Methyltransf_21"/>
    <property type="match status" value="1"/>
</dbReference>
<name>A0ABD3LXP4_9STRA</name>
<protein>
    <recommendedName>
        <fullName evidence="2">Methyltransferase FkbM domain-containing protein</fullName>
    </recommendedName>
</protein>
<evidence type="ECO:0000313" key="4">
    <source>
        <dbReference type="Proteomes" id="UP001530293"/>
    </source>
</evidence>
<evidence type="ECO:0000313" key="3">
    <source>
        <dbReference type="EMBL" id="KAL3756496.1"/>
    </source>
</evidence>
<dbReference type="InterPro" id="IPR006342">
    <property type="entry name" value="FkbM_mtfrase"/>
</dbReference>
<feature type="domain" description="Methyltransferase FkbM" evidence="2">
    <location>
        <begin position="158"/>
        <end position="310"/>
    </location>
</feature>
<dbReference type="PANTHER" id="PTHR34009">
    <property type="entry name" value="PROTEIN STAR"/>
    <property type="match status" value="1"/>
</dbReference>
<accession>A0ABD3LXP4</accession>
<evidence type="ECO:0000259" key="2">
    <source>
        <dbReference type="Pfam" id="PF05050"/>
    </source>
</evidence>
<dbReference type="InterPro" id="IPR053202">
    <property type="entry name" value="EGF_Rcpt_Signaling_Reg"/>
</dbReference>
<dbReference type="AlphaFoldDB" id="A0ABD3LXP4"/>